<dbReference type="SUPFAM" id="SSF159283">
    <property type="entry name" value="Guanosine diphospho-D-mannose pyrophosphorylase/mannose-6-phosphate isomerase linker domain"/>
    <property type="match status" value="1"/>
</dbReference>
<dbReference type="GO" id="GO:0005525">
    <property type="term" value="F:GTP binding"/>
    <property type="evidence" value="ECO:0007669"/>
    <property type="project" value="UniProtKB-KW"/>
</dbReference>
<dbReference type="CDD" id="cd02509">
    <property type="entry name" value="GDP-M1P_Guanylyltransferase"/>
    <property type="match status" value="1"/>
</dbReference>
<accession>A0A6L5Y0P8</accession>
<dbReference type="InterPro" id="IPR005835">
    <property type="entry name" value="NTP_transferase_dom"/>
</dbReference>
<evidence type="ECO:0000259" key="8">
    <source>
        <dbReference type="Pfam" id="PF00483"/>
    </source>
</evidence>
<dbReference type="InterPro" id="IPR029044">
    <property type="entry name" value="Nucleotide-diphossugar_trans"/>
</dbReference>
<proteinExistence type="inferred from homology"/>
<protein>
    <recommendedName>
        <fullName evidence="2">mannose-1-phosphate guanylyltransferase</fullName>
        <ecNumber evidence="2">2.7.7.13</ecNumber>
    </recommendedName>
</protein>
<dbReference type="Pfam" id="PF22640">
    <property type="entry name" value="ManC_GMP_beta-helix"/>
    <property type="match status" value="1"/>
</dbReference>
<dbReference type="EC" id="2.7.7.13" evidence="2"/>
<comment type="catalytic activity">
    <reaction evidence="7">
        <text>alpha-D-mannose 1-phosphate + GTP + H(+) = GDP-alpha-D-mannose + diphosphate</text>
        <dbReference type="Rhea" id="RHEA:15229"/>
        <dbReference type="ChEBI" id="CHEBI:15378"/>
        <dbReference type="ChEBI" id="CHEBI:33019"/>
        <dbReference type="ChEBI" id="CHEBI:37565"/>
        <dbReference type="ChEBI" id="CHEBI:57527"/>
        <dbReference type="ChEBI" id="CHEBI:58409"/>
        <dbReference type="EC" id="2.7.7.13"/>
    </reaction>
</comment>
<dbReference type="FunFam" id="3.90.550.10:FF:000046">
    <property type="entry name" value="Mannose-1-phosphate guanylyltransferase (GDP)"/>
    <property type="match status" value="1"/>
</dbReference>
<dbReference type="Pfam" id="PF00483">
    <property type="entry name" value="NTP_transferase"/>
    <property type="match status" value="1"/>
</dbReference>
<evidence type="ECO:0000259" key="9">
    <source>
        <dbReference type="Pfam" id="PF22640"/>
    </source>
</evidence>
<evidence type="ECO:0000313" key="10">
    <source>
        <dbReference type="EMBL" id="MSS64514.1"/>
    </source>
</evidence>
<dbReference type="PANTHER" id="PTHR46390">
    <property type="entry name" value="MANNOSE-1-PHOSPHATE GUANYLYLTRANSFERASE"/>
    <property type="match status" value="1"/>
</dbReference>
<evidence type="ECO:0000256" key="3">
    <source>
        <dbReference type="ARBA" id="ARBA00022679"/>
    </source>
</evidence>
<dbReference type="InterPro" id="IPR049577">
    <property type="entry name" value="GMPP_N"/>
</dbReference>
<keyword evidence="4" id="KW-0548">Nucleotidyltransferase</keyword>
<dbReference type="InterPro" id="IPR051161">
    <property type="entry name" value="Mannose-6P_isomerase_type2"/>
</dbReference>
<feature type="domain" description="Nucleotidyl transferase" evidence="8">
    <location>
        <begin position="5"/>
        <end position="279"/>
    </location>
</feature>
<reference evidence="10 11" key="1">
    <citation type="submission" date="2019-08" db="EMBL/GenBank/DDBJ databases">
        <title>In-depth cultivation of the pig gut microbiome towards novel bacterial diversity and tailored functional studies.</title>
        <authorList>
            <person name="Wylensek D."/>
            <person name="Hitch T.C.A."/>
            <person name="Clavel T."/>
        </authorList>
    </citation>
    <scope>NUCLEOTIDE SEQUENCE [LARGE SCALE GENOMIC DNA]</scope>
    <source>
        <strain evidence="10 11">WCA-693-APC-MOT-I</strain>
    </source>
</reference>
<keyword evidence="3 10" id="KW-0808">Transferase</keyword>
<sequence length="356" mass="40514">MKKTALIMAGGRGERFWPKSRKNLPKQFLSLTEDGKTMIQLTIERISPLVDINDIFIATNKEYRDLVLEQLPNLPEENILCEPVGRNTAPCIGLGAIHISQKYEDALMIVLPSDHLIKYNSMFTNTLTEACEIAAQNNNLVTIGITPDYPETGYGYIKFNPDHCLGRAFEVDRFVEKPNIEVAKEYLATEEYLWNSGMFVWKVSSILNKIEQFMPETYQGLLKIKEAIHTEQQDFVLEKEFYNFESISIDYGIMEKSKNIYTIPGTFGWDDVGSWLAVERIRKSNEFGNVVSGNIITINTKNCIIEGSRKLIATVGLEDLIIVDTNDATLICDKNNANDIKKVLETLKNCNRDEYI</sequence>
<feature type="domain" description="MannoseP isomerase/GMP-like beta-helix" evidence="9">
    <location>
        <begin position="293"/>
        <end position="347"/>
    </location>
</feature>
<keyword evidence="5" id="KW-0547">Nucleotide-binding</keyword>
<organism evidence="10 11">
    <name type="scientific">Velocimicrobium porci</name>
    <dbReference type="NCBI Taxonomy" id="2606634"/>
    <lineage>
        <taxon>Bacteria</taxon>
        <taxon>Bacillati</taxon>
        <taxon>Bacillota</taxon>
        <taxon>Clostridia</taxon>
        <taxon>Lachnospirales</taxon>
        <taxon>Lachnospiraceae</taxon>
        <taxon>Velocimicrobium</taxon>
    </lineage>
</organism>
<comment type="similarity">
    <text evidence="1">Belongs to the mannose-6-phosphate isomerase type 2 family.</text>
</comment>
<dbReference type="GO" id="GO:0004475">
    <property type="term" value="F:mannose-1-phosphate guanylyltransferase (GTP) activity"/>
    <property type="evidence" value="ECO:0007669"/>
    <property type="project" value="UniProtKB-EC"/>
</dbReference>
<dbReference type="PANTHER" id="PTHR46390:SF1">
    <property type="entry name" value="MANNOSE-1-PHOSPHATE GUANYLYLTRANSFERASE"/>
    <property type="match status" value="1"/>
</dbReference>
<dbReference type="InterPro" id="IPR054566">
    <property type="entry name" value="ManC/GMP-like_b-helix"/>
</dbReference>
<comment type="caution">
    <text evidence="10">The sequence shown here is derived from an EMBL/GenBank/DDBJ whole genome shotgun (WGS) entry which is preliminary data.</text>
</comment>
<evidence type="ECO:0000256" key="4">
    <source>
        <dbReference type="ARBA" id="ARBA00022695"/>
    </source>
</evidence>
<evidence type="ECO:0000256" key="6">
    <source>
        <dbReference type="ARBA" id="ARBA00023134"/>
    </source>
</evidence>
<name>A0A6L5Y0P8_9FIRM</name>
<dbReference type="EMBL" id="VUMT01000020">
    <property type="protein sequence ID" value="MSS64514.1"/>
    <property type="molecule type" value="Genomic_DNA"/>
</dbReference>
<keyword evidence="6" id="KW-0342">GTP-binding</keyword>
<evidence type="ECO:0000256" key="7">
    <source>
        <dbReference type="ARBA" id="ARBA00047343"/>
    </source>
</evidence>
<evidence type="ECO:0000256" key="1">
    <source>
        <dbReference type="ARBA" id="ARBA00006115"/>
    </source>
</evidence>
<dbReference type="SUPFAM" id="SSF53448">
    <property type="entry name" value="Nucleotide-diphospho-sugar transferases"/>
    <property type="match status" value="1"/>
</dbReference>
<dbReference type="GO" id="GO:0009298">
    <property type="term" value="P:GDP-mannose biosynthetic process"/>
    <property type="evidence" value="ECO:0007669"/>
    <property type="project" value="TreeGrafter"/>
</dbReference>
<dbReference type="RefSeq" id="WP_154519900.1">
    <property type="nucleotide sequence ID" value="NZ_VUMT01000020.1"/>
</dbReference>
<evidence type="ECO:0000256" key="5">
    <source>
        <dbReference type="ARBA" id="ARBA00022741"/>
    </source>
</evidence>
<evidence type="ECO:0000256" key="2">
    <source>
        <dbReference type="ARBA" id="ARBA00012387"/>
    </source>
</evidence>
<dbReference type="AlphaFoldDB" id="A0A6L5Y0P8"/>
<dbReference type="Proteomes" id="UP000482209">
    <property type="component" value="Unassembled WGS sequence"/>
</dbReference>
<dbReference type="Gene3D" id="3.90.550.10">
    <property type="entry name" value="Spore Coat Polysaccharide Biosynthesis Protein SpsA, Chain A"/>
    <property type="match status" value="1"/>
</dbReference>
<keyword evidence="11" id="KW-1185">Reference proteome</keyword>
<gene>
    <name evidence="10" type="ORF">FYJ58_11610</name>
</gene>
<evidence type="ECO:0000313" key="11">
    <source>
        <dbReference type="Proteomes" id="UP000482209"/>
    </source>
</evidence>